<name>A0A834CFK7_ORYME</name>
<organism evidence="8 9">
    <name type="scientific">Oryzias melastigma</name>
    <name type="common">Marine medaka</name>
    <dbReference type="NCBI Taxonomy" id="30732"/>
    <lineage>
        <taxon>Eukaryota</taxon>
        <taxon>Metazoa</taxon>
        <taxon>Chordata</taxon>
        <taxon>Craniata</taxon>
        <taxon>Vertebrata</taxon>
        <taxon>Euteleostomi</taxon>
        <taxon>Actinopterygii</taxon>
        <taxon>Neopterygii</taxon>
        <taxon>Teleostei</taxon>
        <taxon>Neoteleostei</taxon>
        <taxon>Acanthomorphata</taxon>
        <taxon>Ovalentaria</taxon>
        <taxon>Atherinomorphae</taxon>
        <taxon>Beloniformes</taxon>
        <taxon>Adrianichthyidae</taxon>
        <taxon>Oryziinae</taxon>
        <taxon>Oryzias</taxon>
    </lineage>
</organism>
<feature type="chain" id="PRO_5032652236" evidence="7">
    <location>
        <begin position="19"/>
        <end position="207"/>
    </location>
</feature>
<dbReference type="GO" id="GO:0019838">
    <property type="term" value="F:growth factor binding"/>
    <property type="evidence" value="ECO:0007669"/>
    <property type="project" value="UniProtKB-KW"/>
</dbReference>
<dbReference type="PANTHER" id="PTHR15258:SF2">
    <property type="entry name" value="FIBROBLAST GROWTH FACTOR-BINDING PROTEIN 1"/>
    <property type="match status" value="1"/>
</dbReference>
<proteinExistence type="inferred from homology"/>
<evidence type="ECO:0000256" key="2">
    <source>
        <dbReference type="ARBA" id="ARBA00008326"/>
    </source>
</evidence>
<comment type="subcellular location">
    <subcellularLocation>
        <location evidence="1">Secreted</location>
    </subcellularLocation>
</comment>
<evidence type="ECO:0000256" key="6">
    <source>
        <dbReference type="ARBA" id="ARBA00023183"/>
    </source>
</evidence>
<keyword evidence="6" id="KW-0340">Growth factor binding</keyword>
<dbReference type="Proteomes" id="UP000646548">
    <property type="component" value="Unassembled WGS sequence"/>
</dbReference>
<gene>
    <name evidence="8" type="ORF">FQA47_025523</name>
</gene>
<dbReference type="InterPro" id="IPR010510">
    <property type="entry name" value="FGF1-bd"/>
</dbReference>
<feature type="signal peptide" evidence="7">
    <location>
        <begin position="1"/>
        <end position="18"/>
    </location>
</feature>
<dbReference type="PANTHER" id="PTHR15258">
    <property type="entry name" value="FGF BINDING PROTEIN-RELATED"/>
    <property type="match status" value="1"/>
</dbReference>
<keyword evidence="3" id="KW-0964">Secreted</keyword>
<dbReference type="AlphaFoldDB" id="A0A834CFK7"/>
<evidence type="ECO:0000313" key="8">
    <source>
        <dbReference type="EMBL" id="KAF6731587.1"/>
    </source>
</evidence>
<evidence type="ECO:0000256" key="7">
    <source>
        <dbReference type="SAM" id="SignalP"/>
    </source>
</evidence>
<comment type="caution">
    <text evidence="8">The sequence shown here is derived from an EMBL/GenBank/DDBJ whole genome shotgun (WGS) entry which is preliminary data.</text>
</comment>
<reference evidence="8" key="1">
    <citation type="journal article" name="BMC Genomics">
        <title>Long-read sequencing and de novo genome assembly of marine medaka (Oryzias melastigma).</title>
        <authorList>
            <person name="Liang P."/>
            <person name="Saqib H.S.A."/>
            <person name="Ni X."/>
            <person name="Shen Y."/>
        </authorList>
    </citation>
    <scope>NUCLEOTIDE SEQUENCE</scope>
    <source>
        <strain evidence="8">Bigg-433</strain>
    </source>
</reference>
<sequence>MALLSNLTVLLLLACVSHQMMSGGHRRSHEQRGRGHKGHHGARYGSKAARQVNAVSAQWVKGKLVTKDKSVCTWTATGEDLVLLNVLCEKDGRSFSCGYSARPALCLHFTSNQELYWKQISRALKKHKKPCEDSNTLVKAAMCRRSPREAHFILHHAGAMKKDFPASAATAVSSCKSENKKLAEEFCIQSWSSFCTFLFTMIKDSDC</sequence>
<evidence type="ECO:0000256" key="5">
    <source>
        <dbReference type="ARBA" id="ARBA00023157"/>
    </source>
</evidence>
<keyword evidence="5" id="KW-1015">Disulfide bond</keyword>
<dbReference type="EMBL" id="WKFB01000210">
    <property type="protein sequence ID" value="KAF6731587.1"/>
    <property type="molecule type" value="Genomic_DNA"/>
</dbReference>
<protein>
    <submittedName>
        <fullName evidence="8">Fibroblast growth factor-binding protein 1</fullName>
    </submittedName>
</protein>
<evidence type="ECO:0000313" key="9">
    <source>
        <dbReference type="Proteomes" id="UP000646548"/>
    </source>
</evidence>
<comment type="similarity">
    <text evidence="2">Belongs to the fibroblast growth factor-binding protein family.</text>
</comment>
<evidence type="ECO:0000256" key="1">
    <source>
        <dbReference type="ARBA" id="ARBA00004613"/>
    </source>
</evidence>
<accession>A0A834CFK7</accession>
<dbReference type="Pfam" id="PF06473">
    <property type="entry name" value="FGF-BP1"/>
    <property type="match status" value="2"/>
</dbReference>
<dbReference type="GO" id="GO:0007267">
    <property type="term" value="P:cell-cell signaling"/>
    <property type="evidence" value="ECO:0007669"/>
    <property type="project" value="TreeGrafter"/>
</dbReference>
<keyword evidence="4 7" id="KW-0732">Signal</keyword>
<evidence type="ECO:0000256" key="3">
    <source>
        <dbReference type="ARBA" id="ARBA00022525"/>
    </source>
</evidence>
<dbReference type="GO" id="GO:0005576">
    <property type="term" value="C:extracellular region"/>
    <property type="evidence" value="ECO:0007669"/>
    <property type="project" value="UniProtKB-SubCell"/>
</dbReference>
<evidence type="ECO:0000256" key="4">
    <source>
        <dbReference type="ARBA" id="ARBA00022729"/>
    </source>
</evidence>